<evidence type="ECO:0000256" key="3">
    <source>
        <dbReference type="ARBA" id="ARBA00022722"/>
    </source>
</evidence>
<proteinExistence type="inferred from homology"/>
<dbReference type="AlphaFoldDB" id="A0A0S7BGB3"/>
<dbReference type="EC" id="3.1.11.6" evidence="6"/>
<evidence type="ECO:0000256" key="1">
    <source>
        <dbReference type="ARBA" id="ARBA00009998"/>
    </source>
</evidence>
<dbReference type="RefSeq" id="WP_075072227.1">
    <property type="nucleotide sequence ID" value="NZ_DF967972.1"/>
</dbReference>
<dbReference type="NCBIfam" id="TIGR01280">
    <property type="entry name" value="xseB"/>
    <property type="match status" value="1"/>
</dbReference>
<keyword evidence="5 6" id="KW-0269">Exonuclease</keyword>
<accession>A0A0S7BGB3</accession>
<dbReference type="Proteomes" id="UP000055060">
    <property type="component" value="Unassembled WGS sequence"/>
</dbReference>
<evidence type="ECO:0000256" key="4">
    <source>
        <dbReference type="ARBA" id="ARBA00022801"/>
    </source>
</evidence>
<gene>
    <name evidence="6" type="primary">xseB</name>
    <name evidence="7" type="ORF">LARV_00573</name>
</gene>
<keyword evidence="2 6" id="KW-0963">Cytoplasm</keyword>
<dbReference type="InterPro" id="IPR003761">
    <property type="entry name" value="Exonuc_VII_S"/>
</dbReference>
<comment type="catalytic activity">
    <reaction evidence="6">
        <text>Exonucleolytic cleavage in either 5'- to 3'- or 3'- to 5'-direction to yield nucleoside 5'-phosphates.</text>
        <dbReference type="EC" id="3.1.11.6"/>
    </reaction>
</comment>
<evidence type="ECO:0000256" key="2">
    <source>
        <dbReference type="ARBA" id="ARBA00022490"/>
    </source>
</evidence>
<reference evidence="7" key="1">
    <citation type="submission" date="2015-07" db="EMBL/GenBank/DDBJ databases">
        <title>Draft Genome Sequences of Anaerolinea thermolimosa IMO-1, Bellilinea caldifistulae GOMI-1, Leptolinea tardivitalis YMTK-2, Levilinea saccharolytica KIBI-1,Longilinea arvoryzae KOME-1, Previously Described as Members of the Anaerolineaceae (Chloroflexi).</title>
        <authorList>
            <person name="Sekiguchi Y."/>
            <person name="Ohashi A."/>
            <person name="Matsuura N."/>
            <person name="Tourlousse M.D."/>
        </authorList>
    </citation>
    <scope>NUCLEOTIDE SEQUENCE [LARGE SCALE GENOMIC DNA]</scope>
    <source>
        <strain evidence="7">KOME-1</strain>
    </source>
</reference>
<dbReference type="GO" id="GO:0008855">
    <property type="term" value="F:exodeoxyribonuclease VII activity"/>
    <property type="evidence" value="ECO:0007669"/>
    <property type="project" value="UniProtKB-UniRule"/>
</dbReference>
<evidence type="ECO:0000313" key="7">
    <source>
        <dbReference type="EMBL" id="GAP12833.1"/>
    </source>
</evidence>
<comment type="subunit">
    <text evidence="6">Heterooligomer composed of large and small subunits.</text>
</comment>
<keyword evidence="4 6" id="KW-0378">Hydrolase</keyword>
<dbReference type="HAMAP" id="MF_00337">
    <property type="entry name" value="Exonuc_7_S"/>
    <property type="match status" value="1"/>
</dbReference>
<keyword evidence="8" id="KW-1185">Reference proteome</keyword>
<dbReference type="GO" id="GO:0006308">
    <property type="term" value="P:DNA catabolic process"/>
    <property type="evidence" value="ECO:0007669"/>
    <property type="project" value="UniProtKB-UniRule"/>
</dbReference>
<comment type="function">
    <text evidence="6">Bidirectionally degrades single-stranded DNA into large acid-insoluble oligonucleotides, which are then degraded further into small acid-soluble oligonucleotides.</text>
</comment>
<dbReference type="PANTHER" id="PTHR34137">
    <property type="entry name" value="EXODEOXYRIBONUCLEASE 7 SMALL SUBUNIT"/>
    <property type="match status" value="1"/>
</dbReference>
<organism evidence="7">
    <name type="scientific">Longilinea arvoryzae</name>
    <dbReference type="NCBI Taxonomy" id="360412"/>
    <lineage>
        <taxon>Bacteria</taxon>
        <taxon>Bacillati</taxon>
        <taxon>Chloroflexota</taxon>
        <taxon>Anaerolineae</taxon>
        <taxon>Anaerolineales</taxon>
        <taxon>Anaerolineaceae</taxon>
        <taxon>Longilinea</taxon>
    </lineage>
</organism>
<dbReference type="EMBL" id="DF967972">
    <property type="protein sequence ID" value="GAP12833.1"/>
    <property type="molecule type" value="Genomic_DNA"/>
</dbReference>
<dbReference type="GO" id="GO:0009318">
    <property type="term" value="C:exodeoxyribonuclease VII complex"/>
    <property type="evidence" value="ECO:0007669"/>
    <property type="project" value="UniProtKB-UniRule"/>
</dbReference>
<dbReference type="STRING" id="360412.LARV_00573"/>
<protein>
    <recommendedName>
        <fullName evidence="6">Exodeoxyribonuclease 7 small subunit</fullName>
        <ecNumber evidence="6">3.1.11.6</ecNumber>
    </recommendedName>
    <alternativeName>
        <fullName evidence="6">Exodeoxyribonuclease VII small subunit</fullName>
        <shortName evidence="6">Exonuclease VII small subunit</shortName>
    </alternativeName>
</protein>
<dbReference type="GO" id="GO:0005829">
    <property type="term" value="C:cytosol"/>
    <property type="evidence" value="ECO:0007669"/>
    <property type="project" value="TreeGrafter"/>
</dbReference>
<dbReference type="Gene3D" id="1.10.287.1040">
    <property type="entry name" value="Exonuclease VII, small subunit"/>
    <property type="match status" value="1"/>
</dbReference>
<dbReference type="SUPFAM" id="SSF116842">
    <property type="entry name" value="XseB-like"/>
    <property type="match status" value="1"/>
</dbReference>
<comment type="subcellular location">
    <subcellularLocation>
        <location evidence="6">Cytoplasm</location>
    </subcellularLocation>
</comment>
<comment type="similarity">
    <text evidence="1 6">Belongs to the XseB family.</text>
</comment>
<dbReference type="InterPro" id="IPR037004">
    <property type="entry name" value="Exonuc_VII_ssu_sf"/>
</dbReference>
<dbReference type="NCBIfam" id="NF002139">
    <property type="entry name" value="PRK00977.1-3"/>
    <property type="match status" value="1"/>
</dbReference>
<dbReference type="PIRSF" id="PIRSF006488">
    <property type="entry name" value="Exonuc_VII_S"/>
    <property type="match status" value="1"/>
</dbReference>
<sequence>MTATAKPVDELNYEEAFAELETIVAALENSQQALEESLALFERGQLLAKRCADLLDSAELRVQQVNVHLPDLPDEDASEG</sequence>
<evidence type="ECO:0000256" key="5">
    <source>
        <dbReference type="ARBA" id="ARBA00022839"/>
    </source>
</evidence>
<dbReference type="PANTHER" id="PTHR34137:SF1">
    <property type="entry name" value="EXODEOXYRIBONUCLEASE 7 SMALL SUBUNIT"/>
    <property type="match status" value="1"/>
</dbReference>
<dbReference type="OrthoDB" id="1697399at2"/>
<dbReference type="Pfam" id="PF02609">
    <property type="entry name" value="Exonuc_VII_S"/>
    <property type="match status" value="1"/>
</dbReference>
<evidence type="ECO:0000256" key="6">
    <source>
        <dbReference type="HAMAP-Rule" id="MF_00337"/>
    </source>
</evidence>
<keyword evidence="3 6" id="KW-0540">Nuclease</keyword>
<evidence type="ECO:0000313" key="8">
    <source>
        <dbReference type="Proteomes" id="UP000055060"/>
    </source>
</evidence>
<name>A0A0S7BGB3_9CHLR</name>